<feature type="chain" id="PRO_5037438092" description="DUF3568 family protein" evidence="1">
    <location>
        <begin position="22"/>
        <end position="126"/>
    </location>
</feature>
<protein>
    <recommendedName>
        <fullName evidence="4">DUF3568 family protein</fullName>
    </recommendedName>
</protein>
<feature type="signal peptide" evidence="1">
    <location>
        <begin position="1"/>
        <end position="21"/>
    </location>
</feature>
<reference evidence="2" key="1">
    <citation type="submission" date="2020-07" db="EMBL/GenBank/DDBJ databases">
        <title>Huge and variable diversity of episymbiotic CPR bacteria and DPANN archaea in groundwater ecosystems.</title>
        <authorList>
            <person name="He C.Y."/>
            <person name="Keren R."/>
            <person name="Whittaker M."/>
            <person name="Farag I.F."/>
            <person name="Doudna J."/>
            <person name="Cate J.H.D."/>
            <person name="Banfield J.F."/>
        </authorList>
    </citation>
    <scope>NUCLEOTIDE SEQUENCE</scope>
    <source>
        <strain evidence="2">NC_groundwater_763_Ag_S-0.2um_68_21</strain>
    </source>
</reference>
<comment type="caution">
    <text evidence="2">The sequence shown here is derived from an EMBL/GenBank/DDBJ whole genome shotgun (WGS) entry which is preliminary data.</text>
</comment>
<evidence type="ECO:0000313" key="2">
    <source>
        <dbReference type="EMBL" id="MBI3126463.1"/>
    </source>
</evidence>
<name>A0A932MM99_UNCTE</name>
<dbReference type="Proteomes" id="UP000782312">
    <property type="component" value="Unassembled WGS sequence"/>
</dbReference>
<dbReference type="AlphaFoldDB" id="A0A932MM99"/>
<keyword evidence="1" id="KW-0732">Signal</keyword>
<proteinExistence type="predicted"/>
<sequence>MAVFLLMVFPLAALVHSISGAAEPDPLRQGAAKIVEASLQPAEWAVIHSLRQMGFQLKELKGNEEGRVLRAEGEDREVEIQLEGLAGGRTLIRAAVFRYFFMDREAAARIVDRAEWLLDSNFKRGA</sequence>
<evidence type="ECO:0000256" key="1">
    <source>
        <dbReference type="SAM" id="SignalP"/>
    </source>
</evidence>
<evidence type="ECO:0008006" key="4">
    <source>
        <dbReference type="Google" id="ProtNLM"/>
    </source>
</evidence>
<accession>A0A932MM99</accession>
<dbReference type="EMBL" id="JACPUR010000004">
    <property type="protein sequence ID" value="MBI3126463.1"/>
    <property type="molecule type" value="Genomic_DNA"/>
</dbReference>
<evidence type="ECO:0000313" key="3">
    <source>
        <dbReference type="Proteomes" id="UP000782312"/>
    </source>
</evidence>
<organism evidence="2 3">
    <name type="scientific">Tectimicrobiota bacterium</name>
    <dbReference type="NCBI Taxonomy" id="2528274"/>
    <lineage>
        <taxon>Bacteria</taxon>
        <taxon>Pseudomonadati</taxon>
        <taxon>Nitrospinota/Tectimicrobiota group</taxon>
        <taxon>Candidatus Tectimicrobiota</taxon>
    </lineage>
</organism>
<gene>
    <name evidence="2" type="ORF">HYZ11_02530</name>
</gene>